<dbReference type="InterPro" id="IPR020635">
    <property type="entry name" value="Tyr_kinase_cat_dom"/>
</dbReference>
<evidence type="ECO:0000313" key="4">
    <source>
        <dbReference type="Proteomes" id="UP000789759"/>
    </source>
</evidence>
<accession>A0A9N9ED07</accession>
<feature type="coiled-coil region" evidence="1">
    <location>
        <begin position="53"/>
        <end position="83"/>
    </location>
</feature>
<name>A0A9N9ED07_9GLOM</name>
<evidence type="ECO:0000256" key="1">
    <source>
        <dbReference type="SAM" id="Coils"/>
    </source>
</evidence>
<dbReference type="InterPro" id="IPR054000">
    <property type="entry name" value="MLKL_N"/>
</dbReference>
<dbReference type="OrthoDB" id="4062651at2759"/>
<dbReference type="InterPro" id="IPR011009">
    <property type="entry name" value="Kinase-like_dom_sf"/>
</dbReference>
<protein>
    <submittedName>
        <fullName evidence="3">9133_t:CDS:1</fullName>
    </submittedName>
</protein>
<dbReference type="GO" id="GO:0004713">
    <property type="term" value="F:protein tyrosine kinase activity"/>
    <property type="evidence" value="ECO:0007669"/>
    <property type="project" value="InterPro"/>
</dbReference>
<dbReference type="InterPro" id="IPR000719">
    <property type="entry name" value="Prot_kinase_dom"/>
</dbReference>
<dbReference type="GO" id="GO:0005737">
    <property type="term" value="C:cytoplasm"/>
    <property type="evidence" value="ECO:0007669"/>
    <property type="project" value="TreeGrafter"/>
</dbReference>
<dbReference type="PROSITE" id="PS50011">
    <property type="entry name" value="PROTEIN_KINASE_DOM"/>
    <property type="match status" value="1"/>
</dbReference>
<dbReference type="InterPro" id="IPR001245">
    <property type="entry name" value="Ser-Thr/Tyr_kinase_cat_dom"/>
</dbReference>
<evidence type="ECO:0000259" key="2">
    <source>
        <dbReference type="PROSITE" id="PS50011"/>
    </source>
</evidence>
<feature type="non-terminal residue" evidence="3">
    <location>
        <position position="1"/>
    </location>
</feature>
<comment type="caution">
    <text evidence="3">The sequence shown here is derived from an EMBL/GenBank/DDBJ whole genome shotgun (WGS) entry which is preliminary data.</text>
</comment>
<sequence>YGINNSITDNVADGFQVVGEAAQPFLQFFQSVTIIVDSITRAYKNGKCNQKICLALIDRVEIAQQAVKSLERQQMENEELFKKQDYYNAWVRFIVVLENTNKFVKEVTQLSSLQKFLTANAVKDAFDKNIKEFEEVCKDLDFTLAIYDRNKKELENKRIMEDINVLTKNMNDSFSEQMKELTQLSEKFDQLMKRTTNIDSTLIEAYREPEINPRELVPDSLENDSGKTILKRSYRGIKVACKKITESYEPKISNFWLSRDEKEISVRIENILNIIRWLAPEKISNSQYSSAVPYDHQCEMYSFGMLLWELCHQRIPYENINSVPEIEQLVRNNKREKMLLDPNPIAQELFKIIKQAWHNAPAERPKVMNILTTLQEAYEKYVPKGVSPMILPKNINNNNIPPYNLEDINKGDTGKFPEDCRRFSLDNIP</sequence>
<dbReference type="Gene3D" id="1.10.510.10">
    <property type="entry name" value="Transferase(Phosphotransferase) domain 1"/>
    <property type="match status" value="1"/>
</dbReference>
<dbReference type="PANTHER" id="PTHR23257">
    <property type="entry name" value="SERINE-THREONINE PROTEIN KINASE"/>
    <property type="match status" value="1"/>
</dbReference>
<dbReference type="CDD" id="cd21037">
    <property type="entry name" value="MLKL_NTD"/>
    <property type="match status" value="1"/>
</dbReference>
<feature type="coiled-coil region" evidence="1">
    <location>
        <begin position="149"/>
        <end position="194"/>
    </location>
</feature>
<keyword evidence="1" id="KW-0175">Coiled coil</keyword>
<dbReference type="GO" id="GO:0005524">
    <property type="term" value="F:ATP binding"/>
    <property type="evidence" value="ECO:0007669"/>
    <property type="project" value="InterPro"/>
</dbReference>
<keyword evidence="4" id="KW-1185">Reference proteome</keyword>
<dbReference type="Pfam" id="PF07714">
    <property type="entry name" value="PK_Tyr_Ser-Thr"/>
    <property type="match status" value="1"/>
</dbReference>
<dbReference type="EMBL" id="CAJVQA010008261">
    <property type="protein sequence ID" value="CAG8669124.1"/>
    <property type="molecule type" value="Genomic_DNA"/>
</dbReference>
<dbReference type="InterPro" id="IPR050167">
    <property type="entry name" value="Ser_Thr_protein_kinase"/>
</dbReference>
<feature type="non-terminal residue" evidence="3">
    <location>
        <position position="429"/>
    </location>
</feature>
<dbReference type="GO" id="GO:0007166">
    <property type="term" value="P:cell surface receptor signaling pathway"/>
    <property type="evidence" value="ECO:0007669"/>
    <property type="project" value="InterPro"/>
</dbReference>
<gene>
    <name evidence="3" type="ORF">CPELLU_LOCUS10181</name>
</gene>
<dbReference type="AlphaFoldDB" id="A0A9N9ED07"/>
<organism evidence="3 4">
    <name type="scientific">Cetraspora pellucida</name>
    <dbReference type="NCBI Taxonomy" id="1433469"/>
    <lineage>
        <taxon>Eukaryota</taxon>
        <taxon>Fungi</taxon>
        <taxon>Fungi incertae sedis</taxon>
        <taxon>Mucoromycota</taxon>
        <taxon>Glomeromycotina</taxon>
        <taxon>Glomeromycetes</taxon>
        <taxon>Diversisporales</taxon>
        <taxon>Gigasporaceae</taxon>
        <taxon>Cetraspora</taxon>
    </lineage>
</organism>
<dbReference type="SMART" id="SM00219">
    <property type="entry name" value="TyrKc"/>
    <property type="match status" value="1"/>
</dbReference>
<dbReference type="Pfam" id="PF22215">
    <property type="entry name" value="MLKL_N"/>
    <property type="match status" value="1"/>
</dbReference>
<dbReference type="Proteomes" id="UP000789759">
    <property type="component" value="Unassembled WGS sequence"/>
</dbReference>
<evidence type="ECO:0000313" key="3">
    <source>
        <dbReference type="EMBL" id="CAG8669124.1"/>
    </source>
</evidence>
<dbReference type="InterPro" id="IPR036537">
    <property type="entry name" value="Adaptor_Cbl_N_dom_sf"/>
</dbReference>
<feature type="domain" description="Protein kinase" evidence="2">
    <location>
        <begin position="12"/>
        <end position="382"/>
    </location>
</feature>
<dbReference type="SUPFAM" id="SSF56112">
    <property type="entry name" value="Protein kinase-like (PK-like)"/>
    <property type="match status" value="1"/>
</dbReference>
<dbReference type="Gene3D" id="1.20.930.20">
    <property type="entry name" value="Adaptor protein Cbl, N-terminal domain"/>
    <property type="match status" value="1"/>
</dbReference>
<dbReference type="InterPro" id="IPR059179">
    <property type="entry name" value="MLKL-like_MCAfunc"/>
</dbReference>
<proteinExistence type="predicted"/>
<reference evidence="3" key="1">
    <citation type="submission" date="2021-06" db="EMBL/GenBank/DDBJ databases">
        <authorList>
            <person name="Kallberg Y."/>
            <person name="Tangrot J."/>
            <person name="Rosling A."/>
        </authorList>
    </citation>
    <scope>NUCLEOTIDE SEQUENCE</scope>
    <source>
        <strain evidence="3">FL966</strain>
    </source>
</reference>